<sequence length="96" mass="10537">MTVLGNKITGNSANLGQMIYNIGNIGTLNLTYLNNETITTKKGQNIIVYATLTDDMGNTVTRQIISFYLTSTHLADVVSTEGYANFTYNVTNNLIH</sequence>
<accession>A0A366MC38</accession>
<name>A0A366MC38_9EURY</name>
<gene>
    <name evidence="1" type="ORF">ALNOE001_11850</name>
</gene>
<reference evidence="1 2" key="1">
    <citation type="submission" date="2018-06" db="EMBL/GenBank/DDBJ databases">
        <title>Genomic insight into two independent archaeal endosymbiosis events.</title>
        <authorList>
            <person name="Lind A.E."/>
            <person name="Lewis W.H."/>
            <person name="Spang A."/>
            <person name="Guy L."/>
            <person name="Embley M.T."/>
            <person name="Ettema T.J.G."/>
        </authorList>
    </citation>
    <scope>NUCLEOTIDE SEQUENCE [LARGE SCALE GENOMIC DNA]</scope>
    <source>
        <strain evidence="1">NOE</strain>
    </source>
</reference>
<dbReference type="EMBL" id="NIZT01000029">
    <property type="protein sequence ID" value="RBQ23062.1"/>
    <property type="molecule type" value="Genomic_DNA"/>
</dbReference>
<keyword evidence="2" id="KW-1185">Reference proteome</keyword>
<evidence type="ECO:0000313" key="2">
    <source>
        <dbReference type="Proteomes" id="UP000253099"/>
    </source>
</evidence>
<evidence type="ECO:0000313" key="1">
    <source>
        <dbReference type="EMBL" id="RBQ23062.1"/>
    </source>
</evidence>
<proteinExistence type="predicted"/>
<organism evidence="1 2">
    <name type="scientific">Candidatus Methanobinarius endosymbioticus</name>
    <dbReference type="NCBI Taxonomy" id="2006182"/>
    <lineage>
        <taxon>Archaea</taxon>
        <taxon>Methanobacteriati</taxon>
        <taxon>Methanobacteriota</taxon>
        <taxon>Methanomada group</taxon>
        <taxon>Methanobacteria</taxon>
        <taxon>Methanobacteriales</taxon>
        <taxon>Methanobacteriaceae</taxon>
        <taxon>Candidatus Methanobinarius</taxon>
    </lineage>
</organism>
<dbReference type="Proteomes" id="UP000253099">
    <property type="component" value="Unassembled WGS sequence"/>
</dbReference>
<protein>
    <submittedName>
        <fullName evidence="1">Uncharacterized protein</fullName>
    </submittedName>
</protein>
<dbReference type="AlphaFoldDB" id="A0A366MC38"/>
<comment type="caution">
    <text evidence="1">The sequence shown here is derived from an EMBL/GenBank/DDBJ whole genome shotgun (WGS) entry which is preliminary data.</text>
</comment>